<dbReference type="InterPro" id="IPR053134">
    <property type="entry name" value="RNA-dir_DNA_polymerase"/>
</dbReference>
<dbReference type="Pfam" id="PF00078">
    <property type="entry name" value="RVT_1"/>
    <property type="match status" value="1"/>
</dbReference>
<dbReference type="Proteomes" id="UP000762676">
    <property type="component" value="Unassembled WGS sequence"/>
</dbReference>
<dbReference type="InterPro" id="IPR043128">
    <property type="entry name" value="Rev_trsase/Diguanyl_cyclase"/>
</dbReference>
<sequence>MLDFKQAYEINQILSKFTDVLTSLPGHTKTIQHEIHLNSNEVVRVKPYKLPFSSQEFEKEEVKRLLESSVIEPSVSPFSSPIVIVKKKDGSLRFCIDFRRRNATTVLDATNIPLPDDLLAHLSDFTIFTSYDHSTAYWQISMYPDSRQFTAFQTPLGLMQWTKKPFRLVNAPATFCHLMRLVLNDKPMLLSYFDDTLLHTRYWEDHVLGLCVLRTNLRISWSDCQPW</sequence>
<dbReference type="SUPFAM" id="SSF56672">
    <property type="entry name" value="DNA/RNA polymerases"/>
    <property type="match status" value="1"/>
</dbReference>
<reference evidence="2 3" key="1">
    <citation type="journal article" date="2021" name="Elife">
        <title>Chloroplast acquisition without the gene transfer in kleptoplastic sea slugs, Plakobranchus ocellatus.</title>
        <authorList>
            <person name="Maeda T."/>
            <person name="Takahashi S."/>
            <person name="Yoshida T."/>
            <person name="Shimamura S."/>
            <person name="Takaki Y."/>
            <person name="Nagai Y."/>
            <person name="Toyoda A."/>
            <person name="Suzuki Y."/>
            <person name="Arimoto A."/>
            <person name="Ishii H."/>
            <person name="Satoh N."/>
            <person name="Nishiyama T."/>
            <person name="Hasebe M."/>
            <person name="Maruyama T."/>
            <person name="Minagawa J."/>
            <person name="Obokata J."/>
            <person name="Shigenobu S."/>
        </authorList>
    </citation>
    <scope>NUCLEOTIDE SEQUENCE [LARGE SCALE GENOMIC DNA]</scope>
</reference>
<protein>
    <submittedName>
        <fullName evidence="2">Pol polyprotein</fullName>
    </submittedName>
</protein>
<name>A0AAV4FQ55_9GAST</name>
<dbReference type="Gene3D" id="3.10.10.10">
    <property type="entry name" value="HIV Type 1 Reverse Transcriptase, subunit A, domain 1"/>
    <property type="match status" value="1"/>
</dbReference>
<dbReference type="PANTHER" id="PTHR24559">
    <property type="entry name" value="TRANSPOSON TY3-I GAG-POL POLYPROTEIN"/>
    <property type="match status" value="1"/>
</dbReference>
<dbReference type="InterPro" id="IPR043502">
    <property type="entry name" value="DNA/RNA_pol_sf"/>
</dbReference>
<keyword evidence="3" id="KW-1185">Reference proteome</keyword>
<dbReference type="AlphaFoldDB" id="A0AAV4FQ55"/>
<comment type="caution">
    <text evidence="2">The sequence shown here is derived from an EMBL/GenBank/DDBJ whole genome shotgun (WGS) entry which is preliminary data.</text>
</comment>
<gene>
    <name evidence="2" type="ORF">ElyMa_003911500</name>
</gene>
<evidence type="ECO:0000313" key="3">
    <source>
        <dbReference type="Proteomes" id="UP000762676"/>
    </source>
</evidence>
<proteinExistence type="predicted"/>
<organism evidence="2 3">
    <name type="scientific">Elysia marginata</name>
    <dbReference type="NCBI Taxonomy" id="1093978"/>
    <lineage>
        <taxon>Eukaryota</taxon>
        <taxon>Metazoa</taxon>
        <taxon>Spiralia</taxon>
        <taxon>Lophotrochozoa</taxon>
        <taxon>Mollusca</taxon>
        <taxon>Gastropoda</taxon>
        <taxon>Heterobranchia</taxon>
        <taxon>Euthyneura</taxon>
        <taxon>Panpulmonata</taxon>
        <taxon>Sacoglossa</taxon>
        <taxon>Placobranchoidea</taxon>
        <taxon>Plakobranchidae</taxon>
        <taxon>Elysia</taxon>
    </lineage>
</organism>
<evidence type="ECO:0000313" key="2">
    <source>
        <dbReference type="EMBL" id="GFR75114.1"/>
    </source>
</evidence>
<dbReference type="InterPro" id="IPR000477">
    <property type="entry name" value="RT_dom"/>
</dbReference>
<dbReference type="Gene3D" id="3.30.70.270">
    <property type="match status" value="1"/>
</dbReference>
<evidence type="ECO:0000259" key="1">
    <source>
        <dbReference type="Pfam" id="PF00078"/>
    </source>
</evidence>
<dbReference type="EMBL" id="BMAT01007957">
    <property type="protein sequence ID" value="GFR75114.1"/>
    <property type="molecule type" value="Genomic_DNA"/>
</dbReference>
<dbReference type="CDD" id="cd01647">
    <property type="entry name" value="RT_LTR"/>
    <property type="match status" value="1"/>
</dbReference>
<feature type="domain" description="Reverse transcriptase" evidence="1">
    <location>
        <begin position="85"/>
        <end position="214"/>
    </location>
</feature>
<accession>A0AAV4FQ55</accession>
<dbReference type="PANTHER" id="PTHR24559:SF444">
    <property type="entry name" value="REVERSE TRANSCRIPTASE DOMAIN-CONTAINING PROTEIN"/>
    <property type="match status" value="1"/>
</dbReference>